<comment type="subcellular location">
    <subcellularLocation>
        <location evidence="1">Nucleus</location>
    </subcellularLocation>
</comment>
<dbReference type="EMBL" id="MU005978">
    <property type="protein sequence ID" value="KAF2860798.1"/>
    <property type="molecule type" value="Genomic_DNA"/>
</dbReference>
<dbReference type="PANTHER" id="PTHR40621:SF9">
    <property type="entry name" value="MEAB PROTEIN"/>
    <property type="match status" value="1"/>
</dbReference>
<dbReference type="GO" id="GO:0000976">
    <property type="term" value="F:transcription cis-regulatory region binding"/>
    <property type="evidence" value="ECO:0007669"/>
    <property type="project" value="InterPro"/>
</dbReference>
<name>A0A6A7C270_9PEZI</name>
<keyword evidence="2" id="KW-0539">Nucleus</keyword>
<dbReference type="CDD" id="cd14688">
    <property type="entry name" value="bZIP_YAP"/>
    <property type="match status" value="1"/>
</dbReference>
<dbReference type="GO" id="GO:0001228">
    <property type="term" value="F:DNA-binding transcription activator activity, RNA polymerase II-specific"/>
    <property type="evidence" value="ECO:0007669"/>
    <property type="project" value="TreeGrafter"/>
</dbReference>
<dbReference type="PANTHER" id="PTHR40621">
    <property type="entry name" value="TRANSCRIPTION FACTOR KAPC-RELATED"/>
    <property type="match status" value="1"/>
</dbReference>
<gene>
    <name evidence="4" type="ORF">K470DRAFT_264192</name>
</gene>
<evidence type="ECO:0000313" key="5">
    <source>
        <dbReference type="Proteomes" id="UP000799421"/>
    </source>
</evidence>
<sequence>MSASPTQVHESDPAASPTAEALPKRKGGRTKKYTTEEQKKERNRKAQSDFRLRRQNTFKTLSEQNKVFREEVSTLEKEKLVLQEHVLALTQENAALKAYCNNRESSQPLNSNASGYPQGEAVGLPRRIRPGDSSSSAASEPAGFAPTGSPYPAQHHSHHGAVSGYYPNVVEHYARTMYGEWEPPAEQGSHSMMARGSVDSTYGYPTSPQFPGQYGQ</sequence>
<dbReference type="AlphaFoldDB" id="A0A6A7C270"/>
<feature type="compositionally biased region" description="Polar residues" evidence="3">
    <location>
        <begin position="105"/>
        <end position="115"/>
    </location>
</feature>
<feature type="compositionally biased region" description="Basic and acidic residues" evidence="3">
    <location>
        <begin position="33"/>
        <end position="50"/>
    </location>
</feature>
<evidence type="ECO:0000256" key="2">
    <source>
        <dbReference type="ARBA" id="ARBA00023242"/>
    </source>
</evidence>
<dbReference type="Proteomes" id="UP000799421">
    <property type="component" value="Unassembled WGS sequence"/>
</dbReference>
<dbReference type="InterPro" id="IPR050936">
    <property type="entry name" value="AP-1-like"/>
</dbReference>
<evidence type="ECO:0000256" key="3">
    <source>
        <dbReference type="SAM" id="MobiDB-lite"/>
    </source>
</evidence>
<evidence type="ECO:0000313" key="4">
    <source>
        <dbReference type="EMBL" id="KAF2860798.1"/>
    </source>
</evidence>
<feature type="region of interest" description="Disordered" evidence="3">
    <location>
        <begin position="105"/>
        <end position="157"/>
    </location>
</feature>
<dbReference type="Gene3D" id="1.20.5.170">
    <property type="match status" value="1"/>
</dbReference>
<protein>
    <recommendedName>
        <fullName evidence="6">BZIP domain-containing protein</fullName>
    </recommendedName>
</protein>
<evidence type="ECO:0000256" key="1">
    <source>
        <dbReference type="ARBA" id="ARBA00004123"/>
    </source>
</evidence>
<keyword evidence="5" id="KW-1185">Reference proteome</keyword>
<feature type="region of interest" description="Disordered" evidence="3">
    <location>
        <begin position="1"/>
        <end position="50"/>
    </location>
</feature>
<evidence type="ECO:0008006" key="6">
    <source>
        <dbReference type="Google" id="ProtNLM"/>
    </source>
</evidence>
<feature type="compositionally biased region" description="Polar residues" evidence="3">
    <location>
        <begin position="198"/>
        <end position="216"/>
    </location>
</feature>
<organism evidence="4 5">
    <name type="scientific">Piedraia hortae CBS 480.64</name>
    <dbReference type="NCBI Taxonomy" id="1314780"/>
    <lineage>
        <taxon>Eukaryota</taxon>
        <taxon>Fungi</taxon>
        <taxon>Dikarya</taxon>
        <taxon>Ascomycota</taxon>
        <taxon>Pezizomycotina</taxon>
        <taxon>Dothideomycetes</taxon>
        <taxon>Dothideomycetidae</taxon>
        <taxon>Capnodiales</taxon>
        <taxon>Piedraiaceae</taxon>
        <taxon>Piedraia</taxon>
    </lineage>
</organism>
<dbReference type="GO" id="GO:0090575">
    <property type="term" value="C:RNA polymerase II transcription regulator complex"/>
    <property type="evidence" value="ECO:0007669"/>
    <property type="project" value="TreeGrafter"/>
</dbReference>
<proteinExistence type="predicted"/>
<dbReference type="SUPFAM" id="SSF57959">
    <property type="entry name" value="Leucine zipper domain"/>
    <property type="match status" value="1"/>
</dbReference>
<feature type="region of interest" description="Disordered" evidence="3">
    <location>
        <begin position="182"/>
        <end position="216"/>
    </location>
</feature>
<reference evidence="4" key="1">
    <citation type="journal article" date="2020" name="Stud. Mycol.">
        <title>101 Dothideomycetes genomes: a test case for predicting lifestyles and emergence of pathogens.</title>
        <authorList>
            <person name="Haridas S."/>
            <person name="Albert R."/>
            <person name="Binder M."/>
            <person name="Bloem J."/>
            <person name="Labutti K."/>
            <person name="Salamov A."/>
            <person name="Andreopoulos B."/>
            <person name="Baker S."/>
            <person name="Barry K."/>
            <person name="Bills G."/>
            <person name="Bluhm B."/>
            <person name="Cannon C."/>
            <person name="Castanera R."/>
            <person name="Culley D."/>
            <person name="Daum C."/>
            <person name="Ezra D."/>
            <person name="Gonzalez J."/>
            <person name="Henrissat B."/>
            <person name="Kuo A."/>
            <person name="Liang C."/>
            <person name="Lipzen A."/>
            <person name="Lutzoni F."/>
            <person name="Magnuson J."/>
            <person name="Mondo S."/>
            <person name="Nolan M."/>
            <person name="Ohm R."/>
            <person name="Pangilinan J."/>
            <person name="Park H.-J."/>
            <person name="Ramirez L."/>
            <person name="Alfaro M."/>
            <person name="Sun H."/>
            <person name="Tritt A."/>
            <person name="Yoshinaga Y."/>
            <person name="Zwiers L.-H."/>
            <person name="Turgeon B."/>
            <person name="Goodwin S."/>
            <person name="Spatafora J."/>
            <person name="Crous P."/>
            <person name="Grigoriev I."/>
        </authorList>
    </citation>
    <scope>NUCLEOTIDE SEQUENCE</scope>
    <source>
        <strain evidence="4">CBS 480.64</strain>
    </source>
</reference>
<dbReference type="InterPro" id="IPR046347">
    <property type="entry name" value="bZIP_sf"/>
</dbReference>
<accession>A0A6A7C270</accession>